<evidence type="ECO:0000256" key="2">
    <source>
        <dbReference type="ARBA" id="ARBA00022649"/>
    </source>
</evidence>
<gene>
    <name evidence="3" type="ORF">EHV23_11210</name>
</gene>
<name>A0A3R8MWG4_9BURK</name>
<dbReference type="Pfam" id="PF05016">
    <property type="entry name" value="ParE_toxin"/>
    <property type="match status" value="1"/>
</dbReference>
<dbReference type="InterPro" id="IPR051803">
    <property type="entry name" value="TA_system_RelE-like_toxin"/>
</dbReference>
<keyword evidence="4" id="KW-1185">Reference proteome</keyword>
<dbReference type="InterPro" id="IPR035093">
    <property type="entry name" value="RelE/ParE_toxin_dom_sf"/>
</dbReference>
<evidence type="ECO:0000256" key="1">
    <source>
        <dbReference type="ARBA" id="ARBA00006226"/>
    </source>
</evidence>
<dbReference type="Gene3D" id="3.30.2310.20">
    <property type="entry name" value="RelE-like"/>
    <property type="match status" value="1"/>
</dbReference>
<evidence type="ECO:0000313" key="3">
    <source>
        <dbReference type="EMBL" id="RRN43952.1"/>
    </source>
</evidence>
<dbReference type="Proteomes" id="UP000270261">
    <property type="component" value="Unassembled WGS sequence"/>
</dbReference>
<evidence type="ECO:0000313" key="4">
    <source>
        <dbReference type="Proteomes" id="UP000270261"/>
    </source>
</evidence>
<dbReference type="PANTHER" id="PTHR33755:SF6">
    <property type="entry name" value="PLASMID STABILIZATION SYSTEM PROTEIN"/>
    <property type="match status" value="1"/>
</dbReference>
<dbReference type="OrthoDB" id="9798046at2"/>
<dbReference type="SUPFAM" id="SSF143011">
    <property type="entry name" value="RelE-like"/>
    <property type="match status" value="1"/>
</dbReference>
<dbReference type="InterPro" id="IPR007712">
    <property type="entry name" value="RelE/ParE_toxin"/>
</dbReference>
<comment type="similarity">
    <text evidence="1">Belongs to the RelE toxin family.</text>
</comment>
<dbReference type="AlphaFoldDB" id="A0A3R8MWG4"/>
<comment type="caution">
    <text evidence="3">The sequence shown here is derived from an EMBL/GenBank/DDBJ whole genome shotgun (WGS) entry which is preliminary data.</text>
</comment>
<keyword evidence="2" id="KW-1277">Toxin-antitoxin system</keyword>
<dbReference type="EMBL" id="RRUE01000002">
    <property type="protein sequence ID" value="RRN43952.1"/>
    <property type="molecule type" value="Genomic_DNA"/>
</dbReference>
<dbReference type="PANTHER" id="PTHR33755">
    <property type="entry name" value="TOXIN PARE1-RELATED"/>
    <property type="match status" value="1"/>
</dbReference>
<dbReference type="RefSeq" id="WP_125096152.1">
    <property type="nucleotide sequence ID" value="NZ_RRUE01000002.1"/>
</dbReference>
<sequence>MGSHPPRYGILITHSAEADLEGIYDYLVETQSLACANRVLDQLMKVVEELAHFPNRGHHPVELLDMGTRQYRQVAFKPYRVIYEVREKQVIVRVVADGRRNMQALLFRRLIEM</sequence>
<organism evidence="3 4">
    <name type="scientific">Lautropia dentalis</name>
    <dbReference type="NCBI Taxonomy" id="2490857"/>
    <lineage>
        <taxon>Bacteria</taxon>
        <taxon>Pseudomonadati</taxon>
        <taxon>Pseudomonadota</taxon>
        <taxon>Betaproteobacteria</taxon>
        <taxon>Burkholderiales</taxon>
        <taxon>Burkholderiaceae</taxon>
        <taxon>Lautropia</taxon>
    </lineage>
</organism>
<accession>A0A3R8MWG4</accession>
<proteinExistence type="inferred from homology"/>
<reference evidence="3 4" key="1">
    <citation type="submission" date="2018-11" db="EMBL/GenBank/DDBJ databases">
        <title>Genome sequencing of Lautropia sp. KCOM 2505 (= ChDC F240).</title>
        <authorList>
            <person name="Kook J.-K."/>
            <person name="Park S.-N."/>
            <person name="Lim Y.K."/>
        </authorList>
    </citation>
    <scope>NUCLEOTIDE SEQUENCE [LARGE SCALE GENOMIC DNA]</scope>
    <source>
        <strain evidence="3 4">KCOM 2505</strain>
    </source>
</reference>
<protein>
    <submittedName>
        <fullName evidence="3">Type II toxin-antitoxin system RelE/ParE family toxin</fullName>
    </submittedName>
</protein>